<evidence type="ECO:0000313" key="3">
    <source>
        <dbReference type="RefSeq" id="XP_017882418.1"/>
    </source>
</evidence>
<dbReference type="GO" id="GO:1903599">
    <property type="term" value="P:positive regulation of autophagy of mitochondrion"/>
    <property type="evidence" value="ECO:0007669"/>
    <property type="project" value="TreeGrafter"/>
</dbReference>
<protein>
    <submittedName>
        <fullName evidence="3">F-box only protein 7-like</fullName>
    </submittedName>
</protein>
<dbReference type="InterPro" id="IPR001810">
    <property type="entry name" value="F-box_dom"/>
</dbReference>
<dbReference type="KEGG" id="ccal:108626330"/>
<dbReference type="RefSeq" id="XP_017882418.1">
    <property type="nucleotide sequence ID" value="XM_018026929.2"/>
</dbReference>
<dbReference type="CDD" id="cd09917">
    <property type="entry name" value="F-box_SF"/>
    <property type="match status" value="1"/>
</dbReference>
<dbReference type="InterPro" id="IPR047118">
    <property type="entry name" value="Fbxo7"/>
</dbReference>
<feature type="domain" description="F-box" evidence="1">
    <location>
        <begin position="184"/>
        <end position="229"/>
    </location>
</feature>
<gene>
    <name evidence="3" type="primary">LOC108626330</name>
</gene>
<dbReference type="SUPFAM" id="SSF81383">
    <property type="entry name" value="F-box domain"/>
    <property type="match status" value="1"/>
</dbReference>
<evidence type="ECO:0000259" key="1">
    <source>
        <dbReference type="PROSITE" id="PS50181"/>
    </source>
</evidence>
<dbReference type="GeneID" id="108626330"/>
<name>A0AAJ7J2B0_9HYME</name>
<dbReference type="GO" id="GO:0019901">
    <property type="term" value="F:protein kinase binding"/>
    <property type="evidence" value="ECO:0007669"/>
    <property type="project" value="InterPro"/>
</dbReference>
<sequence length="234" mass="27173">MYHVFAKRKKYSEMLEPILAEDSTFMKLAPSLSGILKYLDEHATHHDYMVALLIVLLAESGFYLPSTDSDNLQRPNLRSLRIPKDWKSQETGIYEMYFQLQNVQNINCKLIVVPLGDVLVLNFFPLTQGKVTYTMSIRTLKYVNPYSSDLCGRYIHLKAMSHRFKNELSTPVRSDVLYEAKVMGPSLQALPTELKIKIFVMLDFYSLIRIARCNSHFYEVYKQARVRRLKTKSG</sequence>
<dbReference type="Proteomes" id="UP000694925">
    <property type="component" value="Unplaced"/>
</dbReference>
<dbReference type="PANTHER" id="PTHR15537:SF2">
    <property type="entry name" value="F-BOX ONLY PROTEIN 7"/>
    <property type="match status" value="1"/>
</dbReference>
<reference evidence="3" key="1">
    <citation type="submission" date="2025-08" db="UniProtKB">
        <authorList>
            <consortium name="RefSeq"/>
        </authorList>
    </citation>
    <scope>IDENTIFICATION</scope>
    <source>
        <tissue evidence="3">Whole body</tissue>
    </source>
</reference>
<dbReference type="Gene3D" id="3.40.1000.30">
    <property type="match status" value="1"/>
</dbReference>
<accession>A0AAJ7J2B0</accession>
<organism evidence="2 3">
    <name type="scientific">Ceratina calcarata</name>
    <dbReference type="NCBI Taxonomy" id="156304"/>
    <lineage>
        <taxon>Eukaryota</taxon>
        <taxon>Metazoa</taxon>
        <taxon>Ecdysozoa</taxon>
        <taxon>Arthropoda</taxon>
        <taxon>Hexapoda</taxon>
        <taxon>Insecta</taxon>
        <taxon>Pterygota</taxon>
        <taxon>Neoptera</taxon>
        <taxon>Endopterygota</taxon>
        <taxon>Hymenoptera</taxon>
        <taxon>Apocrita</taxon>
        <taxon>Aculeata</taxon>
        <taxon>Apoidea</taxon>
        <taxon>Anthophila</taxon>
        <taxon>Apidae</taxon>
        <taxon>Ceratina</taxon>
        <taxon>Zadontomerus</taxon>
    </lineage>
</organism>
<dbReference type="AlphaFoldDB" id="A0AAJ7J2B0"/>
<proteinExistence type="predicted"/>
<dbReference type="InterPro" id="IPR036047">
    <property type="entry name" value="F-box-like_dom_sf"/>
</dbReference>
<keyword evidence="2" id="KW-1185">Reference proteome</keyword>
<dbReference type="PROSITE" id="PS50181">
    <property type="entry name" value="FBOX"/>
    <property type="match status" value="1"/>
</dbReference>
<evidence type="ECO:0000313" key="2">
    <source>
        <dbReference type="Proteomes" id="UP000694925"/>
    </source>
</evidence>
<dbReference type="PANTHER" id="PTHR15537">
    <property type="entry name" value="F-BOX ONLY PROTEIN 7"/>
    <property type="match status" value="1"/>
</dbReference>